<evidence type="ECO:0000313" key="1">
    <source>
        <dbReference type="EMBL" id="CAD8149683.1"/>
    </source>
</evidence>
<comment type="caution">
    <text evidence="1">The sequence shown here is derived from an EMBL/GenBank/DDBJ whole genome shotgun (WGS) entry which is preliminary data.</text>
</comment>
<reference evidence="1" key="1">
    <citation type="submission" date="2021-01" db="EMBL/GenBank/DDBJ databases">
        <authorList>
            <consortium name="Genoscope - CEA"/>
            <person name="William W."/>
        </authorList>
    </citation>
    <scope>NUCLEOTIDE SEQUENCE</scope>
</reference>
<dbReference type="Proteomes" id="UP000683925">
    <property type="component" value="Unassembled WGS sequence"/>
</dbReference>
<dbReference type="OrthoDB" id="289277at2759"/>
<evidence type="ECO:0000313" key="2">
    <source>
        <dbReference type="Proteomes" id="UP000683925"/>
    </source>
</evidence>
<dbReference type="AlphaFoldDB" id="A0A8S1TCW9"/>
<proteinExistence type="predicted"/>
<name>A0A8S1TCW9_PAROT</name>
<gene>
    <name evidence="1" type="ORF">POCTA_138.1.T0220353</name>
</gene>
<sequence length="250" mass="28800">MKLFQNIQQDVQRYADISHIYDTVQKKGYLNQIVKVFEHTFTAEINFAQQRLKEVINVMEKQGQKIEFNVQLNRNLTIFKQNFDLIVSTTINQIWNRLINELDFSNYEQQLQTSNIELLQSSKKIQDMTKQSVSEFQKFASNQSIFSRSPSKMSSKMIPFSEMSFQSIGSPTTFTKAQRQLDNSLTTSSPGVGKYQVDQSEKLIRESSPNAAIGRAAKISWIDEKLKKEDSQSPGPIYNPVKTFCSKKIQ</sequence>
<protein>
    <submittedName>
        <fullName evidence="1">Uncharacterized protein</fullName>
    </submittedName>
</protein>
<organism evidence="1 2">
    <name type="scientific">Paramecium octaurelia</name>
    <dbReference type="NCBI Taxonomy" id="43137"/>
    <lineage>
        <taxon>Eukaryota</taxon>
        <taxon>Sar</taxon>
        <taxon>Alveolata</taxon>
        <taxon>Ciliophora</taxon>
        <taxon>Intramacronucleata</taxon>
        <taxon>Oligohymenophorea</taxon>
        <taxon>Peniculida</taxon>
        <taxon>Parameciidae</taxon>
        <taxon>Paramecium</taxon>
    </lineage>
</organism>
<keyword evidence="2" id="KW-1185">Reference proteome</keyword>
<accession>A0A8S1TCW9</accession>
<dbReference type="EMBL" id="CAJJDP010000022">
    <property type="protein sequence ID" value="CAD8149683.1"/>
    <property type="molecule type" value="Genomic_DNA"/>
</dbReference>
<dbReference type="OMA" id="INQIWNR"/>